<evidence type="ECO:0000313" key="6">
    <source>
        <dbReference type="EMBL" id="RZO25463.1"/>
    </source>
</evidence>
<dbReference type="PANTHER" id="PTHR10146">
    <property type="entry name" value="PROLINE SYNTHETASE CO-TRANSCRIBED BACTERIAL HOMOLOG PROTEIN"/>
    <property type="match status" value="1"/>
</dbReference>
<comment type="cofactor">
    <cofactor evidence="3">
        <name>pyridoxal 5'-phosphate</name>
        <dbReference type="ChEBI" id="CHEBI:597326"/>
    </cofactor>
</comment>
<reference evidence="6 7" key="1">
    <citation type="submission" date="2019-02" db="EMBL/GenBank/DDBJ databases">
        <title>Prokaryotic population dynamics and viral predation in marine succession experiment using metagenomics: the confinement effect.</title>
        <authorList>
            <person name="Haro-Moreno J.M."/>
            <person name="Rodriguez-Valera F."/>
            <person name="Lopez-Perez M."/>
        </authorList>
    </citation>
    <scope>NUCLEOTIDE SEQUENCE [LARGE SCALE GENOMIC DNA]</scope>
    <source>
        <strain evidence="6">MED-G161</strain>
    </source>
</reference>
<comment type="function">
    <text evidence="2">Pyridoxal 5'-phosphate (PLP)-binding protein, which is involved in PLP homeostasis.</text>
</comment>
<dbReference type="EMBL" id="SHBG01000004">
    <property type="protein sequence ID" value="RZO25463.1"/>
    <property type="molecule type" value="Genomic_DNA"/>
</dbReference>
<dbReference type="PROSITE" id="PS01211">
    <property type="entry name" value="UPF0001"/>
    <property type="match status" value="1"/>
</dbReference>
<evidence type="ECO:0000256" key="1">
    <source>
        <dbReference type="ARBA" id="ARBA00022898"/>
    </source>
</evidence>
<sequence length="228" mass="25941">MQREIKENIKKINARIDEACFSIARNKDEITLIAVSKKKSHEVIQIAMKNGVNDFGENYAQELQDKVRQINSDNIVWHFIGPIQSNKLKVIANCADWVHTLDREKIIKKLDSECNKLNKKVNACIQINISSEISKSGCNQEDLFELAKLVESMENINLRGIMALPKLTNDKKEREFMMQSVKNLSIELQSFYPHANAISLGTTSDFEDAIINGSNMIRIGESIFGKRL</sequence>
<organism evidence="6 7">
    <name type="scientific">SAR86 cluster bacterium</name>
    <dbReference type="NCBI Taxonomy" id="2030880"/>
    <lineage>
        <taxon>Bacteria</taxon>
        <taxon>Pseudomonadati</taxon>
        <taxon>Pseudomonadota</taxon>
        <taxon>Gammaproteobacteria</taxon>
        <taxon>SAR86 cluster</taxon>
    </lineage>
</organism>
<dbReference type="SUPFAM" id="SSF51419">
    <property type="entry name" value="PLP-binding barrel"/>
    <property type="match status" value="1"/>
</dbReference>
<evidence type="ECO:0000256" key="2">
    <source>
        <dbReference type="HAMAP-Rule" id="MF_02087"/>
    </source>
</evidence>
<dbReference type="PANTHER" id="PTHR10146:SF14">
    <property type="entry name" value="PYRIDOXAL PHOSPHATE HOMEOSTASIS PROTEIN"/>
    <property type="match status" value="1"/>
</dbReference>
<dbReference type="InterPro" id="IPR011078">
    <property type="entry name" value="PyrdxlP_homeostasis"/>
</dbReference>
<comment type="similarity">
    <text evidence="2 4">Belongs to the pyridoxal phosphate-binding protein YggS/PROSC family.</text>
</comment>
<feature type="modified residue" description="N6-(pyridoxal phosphate)lysine" evidence="2 3">
    <location>
        <position position="37"/>
    </location>
</feature>
<comment type="caution">
    <text evidence="6">The sequence shown here is derived from an EMBL/GenBank/DDBJ whole genome shotgun (WGS) entry which is preliminary data.</text>
</comment>
<name>A0A520MW72_9GAMM</name>
<feature type="domain" description="Alanine racemase N-terminal" evidence="5">
    <location>
        <begin position="30"/>
        <end position="226"/>
    </location>
</feature>
<dbReference type="Proteomes" id="UP000315498">
    <property type="component" value="Unassembled WGS sequence"/>
</dbReference>
<dbReference type="NCBIfam" id="TIGR00044">
    <property type="entry name" value="YggS family pyridoxal phosphate-dependent enzyme"/>
    <property type="match status" value="1"/>
</dbReference>
<evidence type="ECO:0000256" key="3">
    <source>
        <dbReference type="PIRSR" id="PIRSR004848-1"/>
    </source>
</evidence>
<dbReference type="InterPro" id="IPR001608">
    <property type="entry name" value="Ala_racemase_N"/>
</dbReference>
<evidence type="ECO:0000313" key="7">
    <source>
        <dbReference type="Proteomes" id="UP000315498"/>
    </source>
</evidence>
<dbReference type="InterPro" id="IPR029066">
    <property type="entry name" value="PLP-binding_barrel"/>
</dbReference>
<protein>
    <recommendedName>
        <fullName evidence="2">Pyridoxal phosphate homeostasis protein</fullName>
        <shortName evidence="2">PLP homeostasis protein</shortName>
    </recommendedName>
</protein>
<evidence type="ECO:0000259" key="5">
    <source>
        <dbReference type="Pfam" id="PF01168"/>
    </source>
</evidence>
<dbReference type="HAMAP" id="MF_02087">
    <property type="entry name" value="PLP_homeostasis"/>
    <property type="match status" value="1"/>
</dbReference>
<dbReference type="AlphaFoldDB" id="A0A520MW72"/>
<dbReference type="PIRSF" id="PIRSF004848">
    <property type="entry name" value="YBL036c_PLPDEIII"/>
    <property type="match status" value="1"/>
</dbReference>
<dbReference type="FunFam" id="3.20.20.10:FF:000018">
    <property type="entry name" value="Pyridoxal phosphate homeostasis protein"/>
    <property type="match status" value="1"/>
</dbReference>
<accession>A0A520MW72</accession>
<dbReference type="GO" id="GO:0030170">
    <property type="term" value="F:pyridoxal phosphate binding"/>
    <property type="evidence" value="ECO:0007669"/>
    <property type="project" value="UniProtKB-UniRule"/>
</dbReference>
<dbReference type="Pfam" id="PF01168">
    <property type="entry name" value="Ala_racemase_N"/>
    <property type="match status" value="1"/>
</dbReference>
<keyword evidence="1 2" id="KW-0663">Pyridoxal phosphate</keyword>
<proteinExistence type="inferred from homology"/>
<gene>
    <name evidence="6" type="ORF">EVA94_00810</name>
</gene>
<dbReference type="Gene3D" id="3.20.20.10">
    <property type="entry name" value="Alanine racemase"/>
    <property type="match status" value="1"/>
</dbReference>
<evidence type="ECO:0000256" key="4">
    <source>
        <dbReference type="RuleBase" id="RU004514"/>
    </source>
</evidence>